<keyword evidence="1" id="KW-1133">Transmembrane helix</keyword>
<keyword evidence="3" id="KW-1185">Reference proteome</keyword>
<feature type="transmembrane region" description="Helical" evidence="1">
    <location>
        <begin position="35"/>
        <end position="56"/>
    </location>
</feature>
<sequence>MGSNTNAKHVGHVVMQTGRGAVKATEFTVHHWRGLLPVLCIGAAMAFAGGSSLFAWLYGPWAWAWTSAIGIVLFIWADGWVGTLQRPARAPGVAFLLFTTAASVVLILAGAYIEAYMVVGVAGLVLGTWWWNGQAYQGHKAVKRAERRMETVLAKLGISAGTRITSARILPDGSREWRLYLGDEDRPDQIKAEDVAHMLKTNLDRVVVRRVEKGSSRSVKIVHLAKSPDQVAEKVHPALKAANRTAGAAWAPGTRSVLNGLPTGSVLGSAAEAVMKLYNASQDARCVMLLGKSGMGKTNTATAALLSLIACKDAVVGVCDIPKAGNLGLPFAPVLHRIARTADELEADLVGLYNLASDRCARLARGEVHTAEGKRARNWVPSPTSPAVVYFLDELANTMLAIGAKNADQAERIWDLLIGLGQFVRQAGIVLVPMSQTAKLQMIRPDFTSQMGTYVVHQLKKLADGGDIWQGLDVNYLEAGLPKVGMNLLGDLDGGDPIKTMSYDMDSQIADEAEWNRAVADYIGHRPSLHHVEVGTLGWGNALCGTDTAETAVAVAGQRPAALAPAAPLATDERGMDAAALLADAIEDDQMPAGAGIITGADPVDGDDERQAAVLAALVQAAAKGLSRADIERSASLSTSTAKRVLGALQTGQSPRVRREGSGRATRYYLADDQLVSA</sequence>
<dbReference type="SUPFAM" id="SSF52540">
    <property type="entry name" value="P-loop containing nucleoside triphosphate hydrolases"/>
    <property type="match status" value="1"/>
</dbReference>
<dbReference type="Proteomes" id="UP000277256">
    <property type="component" value="Unassembled WGS sequence"/>
</dbReference>
<feature type="transmembrane region" description="Helical" evidence="1">
    <location>
        <begin position="93"/>
        <end position="113"/>
    </location>
</feature>
<dbReference type="EMBL" id="RSEB01000012">
    <property type="protein sequence ID" value="RRR95555.1"/>
    <property type="molecule type" value="Genomic_DNA"/>
</dbReference>
<dbReference type="RefSeq" id="WP_125250233.1">
    <property type="nucleotide sequence ID" value="NZ_RSEB01000012.1"/>
</dbReference>
<feature type="transmembrane region" description="Helical" evidence="1">
    <location>
        <begin position="62"/>
        <end position="81"/>
    </location>
</feature>
<dbReference type="Gene3D" id="3.40.50.300">
    <property type="entry name" value="P-loop containing nucleotide triphosphate hydrolases"/>
    <property type="match status" value="1"/>
</dbReference>
<dbReference type="AlphaFoldDB" id="A0A426URL2"/>
<comment type="caution">
    <text evidence="2">The sequence shown here is derived from an EMBL/GenBank/DDBJ whole genome shotgun (WGS) entry which is preliminary data.</text>
</comment>
<keyword evidence="1" id="KW-0472">Membrane</keyword>
<dbReference type="InterPro" id="IPR027417">
    <property type="entry name" value="P-loop_NTPase"/>
</dbReference>
<organism evidence="2 3">
    <name type="scientific">Glycomyces terrestris</name>
    <dbReference type="NCBI Taxonomy" id="2493553"/>
    <lineage>
        <taxon>Bacteria</taxon>
        <taxon>Bacillati</taxon>
        <taxon>Actinomycetota</taxon>
        <taxon>Actinomycetes</taxon>
        <taxon>Glycomycetales</taxon>
        <taxon>Glycomycetaceae</taxon>
        <taxon>Glycomyces</taxon>
    </lineage>
</organism>
<reference evidence="2 3" key="1">
    <citation type="submission" date="2018-12" db="EMBL/GenBank/DDBJ databases">
        <title>Glycomyces sp. YIM 121974 draft genome.</title>
        <authorList>
            <person name="Li Q."/>
        </authorList>
    </citation>
    <scope>NUCLEOTIDE SEQUENCE [LARGE SCALE GENOMIC DNA]</scope>
    <source>
        <strain evidence="2 3">YIM 121974</strain>
    </source>
</reference>
<keyword evidence="1" id="KW-0812">Transmembrane</keyword>
<evidence type="ECO:0000256" key="1">
    <source>
        <dbReference type="SAM" id="Phobius"/>
    </source>
</evidence>
<dbReference type="OrthoDB" id="5168242at2"/>
<evidence type="ECO:0008006" key="4">
    <source>
        <dbReference type="Google" id="ProtNLM"/>
    </source>
</evidence>
<evidence type="ECO:0000313" key="3">
    <source>
        <dbReference type="Proteomes" id="UP000277256"/>
    </source>
</evidence>
<gene>
    <name evidence="2" type="ORF">EIW28_23895</name>
</gene>
<protein>
    <recommendedName>
        <fullName evidence="4">FtsK domain-containing protein</fullName>
    </recommendedName>
</protein>
<evidence type="ECO:0000313" key="2">
    <source>
        <dbReference type="EMBL" id="RRR95555.1"/>
    </source>
</evidence>
<name>A0A426URL2_9ACTN</name>
<proteinExistence type="predicted"/>
<accession>A0A426URL2</accession>